<comment type="caution">
    <text evidence="2">The sequence shown here is derived from an EMBL/GenBank/DDBJ whole genome shotgun (WGS) entry which is preliminary data.</text>
</comment>
<feature type="transmembrane region" description="Helical" evidence="1">
    <location>
        <begin position="44"/>
        <end position="77"/>
    </location>
</feature>
<keyword evidence="1" id="KW-0472">Membrane</keyword>
<evidence type="ECO:0000313" key="2">
    <source>
        <dbReference type="EMBL" id="GCE85193.1"/>
    </source>
</evidence>
<proteinExistence type="predicted"/>
<dbReference type="RefSeq" id="WP_227002557.1">
    <property type="nucleotide sequence ID" value="NZ_BDLU01000071.1"/>
</dbReference>
<sequence length="82" mass="8939">MSHHHEGFTRLWPTVVILVAAMITFGLLLWSMRRSMRRGRGSRAVGIFLAGIVQFGETASLARIIAALLILAGVVFMKSATA</sequence>
<name>A0A4P5NU84_9PROT</name>
<accession>A0A4P5NU84</accession>
<feature type="transmembrane region" description="Helical" evidence="1">
    <location>
        <begin position="12"/>
        <end position="32"/>
    </location>
</feature>
<dbReference type="InterPro" id="IPR037185">
    <property type="entry name" value="EmrE-like"/>
</dbReference>
<dbReference type="EMBL" id="BDLU01000071">
    <property type="protein sequence ID" value="GCE85193.1"/>
    <property type="molecule type" value="Genomic_DNA"/>
</dbReference>
<organism evidence="2 3">
    <name type="scientific">Komagataeibacter diospyri</name>
    <dbReference type="NCBI Taxonomy" id="1932662"/>
    <lineage>
        <taxon>Bacteria</taxon>
        <taxon>Pseudomonadati</taxon>
        <taxon>Pseudomonadota</taxon>
        <taxon>Alphaproteobacteria</taxon>
        <taxon>Acetobacterales</taxon>
        <taxon>Acetobacteraceae</taxon>
        <taxon>Komagataeibacter</taxon>
    </lineage>
</organism>
<dbReference type="Gene3D" id="1.10.3730.20">
    <property type="match status" value="1"/>
</dbReference>
<dbReference type="Proteomes" id="UP000315095">
    <property type="component" value="Unassembled WGS sequence"/>
</dbReference>
<gene>
    <name evidence="2" type="ORF">MSKU9_3334</name>
</gene>
<dbReference type="AlphaFoldDB" id="A0A4P5NU84"/>
<keyword evidence="3" id="KW-1185">Reference proteome</keyword>
<evidence type="ECO:0000313" key="3">
    <source>
        <dbReference type="Proteomes" id="UP000315095"/>
    </source>
</evidence>
<keyword evidence="1" id="KW-1133">Transmembrane helix</keyword>
<evidence type="ECO:0000256" key="1">
    <source>
        <dbReference type="SAM" id="Phobius"/>
    </source>
</evidence>
<dbReference type="SUPFAM" id="SSF103481">
    <property type="entry name" value="Multidrug resistance efflux transporter EmrE"/>
    <property type="match status" value="1"/>
</dbReference>
<keyword evidence="1" id="KW-0812">Transmembrane</keyword>
<reference evidence="3" key="1">
    <citation type="submission" date="2017-01" db="EMBL/GenBank/DDBJ databases">
        <title>Komagataeibacter sp. MSKU9 whole genome sequencing project.</title>
        <authorList>
            <person name="Matsutani M."/>
            <person name="Naloka K."/>
            <person name="Theeragool G."/>
            <person name="Yakushi T."/>
            <person name="Matsushita K."/>
        </authorList>
    </citation>
    <scope>NUCLEOTIDE SEQUENCE [LARGE SCALE GENOMIC DNA]</scope>
    <source>
        <strain evidence="3">MSKU9</strain>
    </source>
</reference>
<protein>
    <submittedName>
        <fullName evidence="2">Small multidrug resistance protein</fullName>
    </submittedName>
</protein>